<proteinExistence type="predicted"/>
<comment type="caution">
    <text evidence="2">The sequence shown here is derived from an EMBL/GenBank/DDBJ whole genome shotgun (WGS) entry which is preliminary data.</text>
</comment>
<dbReference type="InterPro" id="IPR021255">
    <property type="entry name" value="DUF2807"/>
</dbReference>
<name>A0ABS5D2P3_9FLAO</name>
<evidence type="ECO:0000313" key="2">
    <source>
        <dbReference type="EMBL" id="MBQ0908271.1"/>
    </source>
</evidence>
<dbReference type="Pfam" id="PF10988">
    <property type="entry name" value="DUF2807"/>
    <property type="match status" value="1"/>
</dbReference>
<dbReference type="Gene3D" id="2.160.20.120">
    <property type="match status" value="1"/>
</dbReference>
<dbReference type="PROSITE" id="PS51257">
    <property type="entry name" value="PROKAR_LIPOPROTEIN"/>
    <property type="match status" value="1"/>
</dbReference>
<evidence type="ECO:0000313" key="3">
    <source>
        <dbReference type="Proteomes" id="UP000679008"/>
    </source>
</evidence>
<reference evidence="2 3" key="1">
    <citation type="submission" date="2021-04" db="EMBL/GenBank/DDBJ databases">
        <title>Description of novel Flavobacterium sp. F-328.</title>
        <authorList>
            <person name="Saticioglu I.B."/>
        </authorList>
    </citation>
    <scope>NUCLEOTIDE SEQUENCE [LARGE SCALE GENOMIC DNA]</scope>
    <source>
        <strain evidence="2 3">F-328</strain>
    </source>
</reference>
<dbReference type="Proteomes" id="UP000679008">
    <property type="component" value="Unassembled WGS sequence"/>
</dbReference>
<protein>
    <submittedName>
        <fullName evidence="2">DUF2807 domain-containing protein</fullName>
    </submittedName>
</protein>
<accession>A0ABS5D2P3</accession>
<feature type="domain" description="Putative auto-transporter adhesin head GIN" evidence="1">
    <location>
        <begin position="50"/>
        <end position="230"/>
    </location>
</feature>
<keyword evidence="3" id="KW-1185">Reference proteome</keyword>
<organism evidence="2 3">
    <name type="scientific">Flavobacterium erciyesense</name>
    <dbReference type="NCBI Taxonomy" id="2825842"/>
    <lineage>
        <taxon>Bacteria</taxon>
        <taxon>Pseudomonadati</taxon>
        <taxon>Bacteroidota</taxon>
        <taxon>Flavobacteriia</taxon>
        <taxon>Flavobacteriales</taxon>
        <taxon>Flavobacteriaceae</taxon>
        <taxon>Flavobacterium</taxon>
    </lineage>
</organism>
<evidence type="ECO:0000259" key="1">
    <source>
        <dbReference type="Pfam" id="PF10988"/>
    </source>
</evidence>
<dbReference type="EMBL" id="JAGPXB010000004">
    <property type="protein sequence ID" value="MBQ0908271.1"/>
    <property type="molecule type" value="Genomic_DNA"/>
</dbReference>
<dbReference type="RefSeq" id="WP_210788761.1">
    <property type="nucleotide sequence ID" value="NZ_JAGPXB010000004.1"/>
</dbReference>
<sequence length="247" mass="25979">MLKLITIITKFIAVVLTALLIGSCNHSINFNSIEGSGNITTQKRNISGSFTSIEVNNSIEVLLEQGDKTEVVVETDDNLQKHLTTTVENGTLVITLDEISISDASELKVTVKMPTIDELEATSTASIESVNLIIGENVRLNTSSGGSINIEIESDMLTCDSSSGSDINVQGKALKVKTSASSGSEIKANELLANEVIADVSSGASTSIHPIVSLVAEASSGGSITYYNTPKRVQKNTSSGGSISRQE</sequence>
<gene>
    <name evidence="2" type="ORF">KBJ98_06105</name>
</gene>